<reference evidence="2" key="1">
    <citation type="journal article" date="2022" name="Mol. Ecol. Resour.">
        <title>The genomes of chicory, endive, great burdock and yacon provide insights into Asteraceae palaeo-polyploidization history and plant inulin production.</title>
        <authorList>
            <person name="Fan W."/>
            <person name="Wang S."/>
            <person name="Wang H."/>
            <person name="Wang A."/>
            <person name="Jiang F."/>
            <person name="Liu H."/>
            <person name="Zhao H."/>
            <person name="Xu D."/>
            <person name="Zhang Y."/>
        </authorList>
    </citation>
    <scope>NUCLEOTIDE SEQUENCE [LARGE SCALE GENOMIC DNA]</scope>
    <source>
        <strain evidence="2">cv. Punajuju</strain>
    </source>
</reference>
<protein>
    <submittedName>
        <fullName evidence="1">Uncharacterized protein</fullName>
    </submittedName>
</protein>
<accession>A0ACB9AHU4</accession>
<gene>
    <name evidence="1" type="ORF">L2E82_39543</name>
</gene>
<dbReference type="Proteomes" id="UP001055811">
    <property type="component" value="Linkage Group LG07"/>
</dbReference>
<comment type="caution">
    <text evidence="1">The sequence shown here is derived from an EMBL/GenBank/DDBJ whole genome shotgun (WGS) entry which is preliminary data.</text>
</comment>
<evidence type="ECO:0000313" key="2">
    <source>
        <dbReference type="Proteomes" id="UP001055811"/>
    </source>
</evidence>
<sequence length="252" mass="28421">MVEMLSGLEGGRRSRRSSDDVITASKGMAENQLPEFKGHPFVTGEALRMSPVMSMAGLERERRQAAVTMAFEPVAGTINWRGRRYQQEIKQELAKVWWSELCQYRVKEKEAWLVAKSSSTSILPLENVSGGYEVVSCDSVTTSKANRNSGCEVTDKSANVIIRRKIPKSRGCCKFRNCPSYSNLLPLLVQLDVNLIYEIALEVRGFILHAVKGLKQSLRRYWREVSKPSFESHNCTHVDQAVEASETYNARV</sequence>
<reference evidence="1 2" key="2">
    <citation type="journal article" date="2022" name="Mol. Ecol. Resour.">
        <title>The genomes of chicory, endive, great burdock and yacon provide insights into Asteraceae paleo-polyploidization history and plant inulin production.</title>
        <authorList>
            <person name="Fan W."/>
            <person name="Wang S."/>
            <person name="Wang H."/>
            <person name="Wang A."/>
            <person name="Jiang F."/>
            <person name="Liu H."/>
            <person name="Zhao H."/>
            <person name="Xu D."/>
            <person name="Zhang Y."/>
        </authorList>
    </citation>
    <scope>NUCLEOTIDE SEQUENCE [LARGE SCALE GENOMIC DNA]</scope>
    <source>
        <strain evidence="2">cv. Punajuju</strain>
        <tissue evidence="1">Leaves</tissue>
    </source>
</reference>
<proteinExistence type="predicted"/>
<evidence type="ECO:0000313" key="1">
    <source>
        <dbReference type="EMBL" id="KAI3709777.1"/>
    </source>
</evidence>
<dbReference type="EMBL" id="CM042015">
    <property type="protein sequence ID" value="KAI3709777.1"/>
    <property type="molecule type" value="Genomic_DNA"/>
</dbReference>
<name>A0ACB9AHU4_CICIN</name>
<organism evidence="1 2">
    <name type="scientific">Cichorium intybus</name>
    <name type="common">Chicory</name>
    <dbReference type="NCBI Taxonomy" id="13427"/>
    <lineage>
        <taxon>Eukaryota</taxon>
        <taxon>Viridiplantae</taxon>
        <taxon>Streptophyta</taxon>
        <taxon>Embryophyta</taxon>
        <taxon>Tracheophyta</taxon>
        <taxon>Spermatophyta</taxon>
        <taxon>Magnoliopsida</taxon>
        <taxon>eudicotyledons</taxon>
        <taxon>Gunneridae</taxon>
        <taxon>Pentapetalae</taxon>
        <taxon>asterids</taxon>
        <taxon>campanulids</taxon>
        <taxon>Asterales</taxon>
        <taxon>Asteraceae</taxon>
        <taxon>Cichorioideae</taxon>
        <taxon>Cichorieae</taxon>
        <taxon>Cichoriinae</taxon>
        <taxon>Cichorium</taxon>
    </lineage>
</organism>
<keyword evidence="2" id="KW-1185">Reference proteome</keyword>